<keyword evidence="4" id="KW-1133">Transmembrane helix</keyword>
<dbReference type="SMART" id="SM00042">
    <property type="entry name" value="CUB"/>
    <property type="match status" value="1"/>
</dbReference>
<accession>A0AAU9WTY1</accession>
<evidence type="ECO:0000259" key="6">
    <source>
        <dbReference type="PROSITE" id="PS01180"/>
    </source>
</evidence>
<keyword evidence="4" id="KW-0472">Membrane</keyword>
<keyword evidence="8" id="KW-1185">Reference proteome</keyword>
<reference evidence="7 8" key="1">
    <citation type="submission" date="2022-05" db="EMBL/GenBank/DDBJ databases">
        <authorList>
            <consortium name="Genoscope - CEA"/>
            <person name="William W."/>
        </authorList>
    </citation>
    <scope>NUCLEOTIDE SEQUENCE [LARGE SCALE GENOMIC DNA]</scope>
</reference>
<proteinExistence type="predicted"/>
<dbReference type="PROSITE" id="PS01180">
    <property type="entry name" value="CUB"/>
    <property type="match status" value="1"/>
</dbReference>
<dbReference type="Gene3D" id="2.60.120.290">
    <property type="entry name" value="Spermadhesin, CUB domain"/>
    <property type="match status" value="1"/>
</dbReference>
<feature type="transmembrane region" description="Helical" evidence="4">
    <location>
        <begin position="168"/>
        <end position="201"/>
    </location>
</feature>
<protein>
    <recommendedName>
        <fullName evidence="6">CUB domain-containing protein</fullName>
    </recommendedName>
</protein>
<sequence>MATWLERSFLLRLVHFFNLLRIFVLSETRCSRNKTSNLNNNIFLTKSSDTFCSPDYDTSEAYPGNLTCTWVISLQEKRIKLSFLTFDLQNASPACQDCDFVSVRDGKYSNSPVIGTFCGSRIPNDVLSTGNHMWIHFRSDGSVEKRGFKMSYTTYDTSNAWPDVNVSFFIFAPGLSAVSFLVASAVVVFILILVGVVASAIKRRNSLSSTRVKVYKTRPGITIKVSPATPIENRSKASLHNDTVTDSNLVLPK</sequence>
<keyword evidence="5" id="KW-0732">Signal</keyword>
<feature type="domain" description="CUB" evidence="6">
    <location>
        <begin position="30"/>
        <end position="155"/>
    </location>
</feature>
<comment type="caution">
    <text evidence="7">The sequence shown here is derived from an EMBL/GenBank/DDBJ whole genome shotgun (WGS) entry which is preliminary data.</text>
</comment>
<evidence type="ECO:0000313" key="8">
    <source>
        <dbReference type="Proteomes" id="UP001159428"/>
    </source>
</evidence>
<feature type="chain" id="PRO_5043527141" description="CUB domain-containing protein" evidence="5">
    <location>
        <begin position="27"/>
        <end position="253"/>
    </location>
</feature>
<dbReference type="EMBL" id="CALNXJ010000021">
    <property type="protein sequence ID" value="CAH3126047.1"/>
    <property type="molecule type" value="Genomic_DNA"/>
</dbReference>
<feature type="non-terminal residue" evidence="7">
    <location>
        <position position="253"/>
    </location>
</feature>
<evidence type="ECO:0000256" key="4">
    <source>
        <dbReference type="SAM" id="Phobius"/>
    </source>
</evidence>
<dbReference type="CDD" id="cd00041">
    <property type="entry name" value="CUB"/>
    <property type="match status" value="1"/>
</dbReference>
<comment type="caution">
    <text evidence="3">Lacks conserved residue(s) required for the propagation of feature annotation.</text>
</comment>
<organism evidence="7 8">
    <name type="scientific">Pocillopora meandrina</name>
    <dbReference type="NCBI Taxonomy" id="46732"/>
    <lineage>
        <taxon>Eukaryota</taxon>
        <taxon>Metazoa</taxon>
        <taxon>Cnidaria</taxon>
        <taxon>Anthozoa</taxon>
        <taxon>Hexacorallia</taxon>
        <taxon>Scleractinia</taxon>
        <taxon>Astrocoeniina</taxon>
        <taxon>Pocilloporidae</taxon>
        <taxon>Pocillopora</taxon>
    </lineage>
</organism>
<evidence type="ECO:0000256" key="5">
    <source>
        <dbReference type="SAM" id="SignalP"/>
    </source>
</evidence>
<dbReference type="Proteomes" id="UP001159428">
    <property type="component" value="Unassembled WGS sequence"/>
</dbReference>
<dbReference type="SUPFAM" id="SSF49854">
    <property type="entry name" value="Spermadhesin, CUB domain"/>
    <property type="match status" value="1"/>
</dbReference>
<dbReference type="AlphaFoldDB" id="A0AAU9WTY1"/>
<keyword evidence="2" id="KW-1015">Disulfide bond</keyword>
<keyword evidence="4" id="KW-0812">Transmembrane</keyword>
<name>A0AAU9WTY1_9CNID</name>
<dbReference type="InterPro" id="IPR000859">
    <property type="entry name" value="CUB_dom"/>
</dbReference>
<keyword evidence="1" id="KW-0677">Repeat</keyword>
<dbReference type="Pfam" id="PF00431">
    <property type="entry name" value="CUB"/>
    <property type="match status" value="1"/>
</dbReference>
<evidence type="ECO:0000256" key="3">
    <source>
        <dbReference type="PROSITE-ProRule" id="PRU00059"/>
    </source>
</evidence>
<feature type="signal peptide" evidence="5">
    <location>
        <begin position="1"/>
        <end position="26"/>
    </location>
</feature>
<evidence type="ECO:0000313" key="7">
    <source>
        <dbReference type="EMBL" id="CAH3126047.1"/>
    </source>
</evidence>
<dbReference type="PANTHER" id="PTHR24251">
    <property type="entry name" value="OVOCHYMASE-RELATED"/>
    <property type="match status" value="1"/>
</dbReference>
<evidence type="ECO:0000256" key="1">
    <source>
        <dbReference type="ARBA" id="ARBA00022737"/>
    </source>
</evidence>
<gene>
    <name evidence="7" type="ORF">PMEA_00011887</name>
</gene>
<dbReference type="InterPro" id="IPR035914">
    <property type="entry name" value="Sperma_CUB_dom_sf"/>
</dbReference>
<dbReference type="FunFam" id="2.60.120.290:FF:000005">
    <property type="entry name" value="Procollagen C-endopeptidase enhancer 1"/>
    <property type="match status" value="1"/>
</dbReference>
<evidence type="ECO:0000256" key="2">
    <source>
        <dbReference type="ARBA" id="ARBA00023157"/>
    </source>
</evidence>